<gene>
    <name evidence="5" type="ORF">FYJ80_10160</name>
</gene>
<keyword evidence="2 5" id="KW-0378">Hydrolase</keyword>
<dbReference type="PANTHER" id="PTHR35527">
    <property type="entry name" value="CHOLOYLGLYCINE HYDROLASE"/>
    <property type="match status" value="1"/>
</dbReference>
<dbReference type="SUPFAM" id="SSF56235">
    <property type="entry name" value="N-terminal nucleophile aminohydrolases (Ntn hydrolases)"/>
    <property type="match status" value="1"/>
</dbReference>
<dbReference type="Pfam" id="PF02275">
    <property type="entry name" value="CBAH"/>
    <property type="match status" value="1"/>
</dbReference>
<evidence type="ECO:0000313" key="5">
    <source>
        <dbReference type="EMBL" id="MSU07124.1"/>
    </source>
</evidence>
<comment type="caution">
    <text evidence="5">The sequence shown here is derived from an EMBL/GenBank/DDBJ whole genome shotgun (WGS) entry which is preliminary data.</text>
</comment>
<evidence type="ECO:0000313" key="6">
    <source>
        <dbReference type="Proteomes" id="UP000460549"/>
    </source>
</evidence>
<keyword evidence="3" id="KW-0812">Transmembrane</keyword>
<feature type="domain" description="Choloylglycine hydrolase/NAAA C-terminal" evidence="4">
    <location>
        <begin position="149"/>
        <end position="260"/>
    </location>
</feature>
<evidence type="ECO:0000259" key="4">
    <source>
        <dbReference type="Pfam" id="PF02275"/>
    </source>
</evidence>
<keyword evidence="3" id="KW-0472">Membrane</keyword>
<proteinExistence type="inferred from homology"/>
<sequence length="339" mass="38030">MKIKNILLSIVSILLILLLIIFCFLYFKFKVQLSAIKTIECVDDNVFSLTYRGSCGFDEFLICGGAKTDSEVASYLTEFLSGGFYKSNVDSIDTGCSVFVKDEIFARNFDWVDAPIMITKTYPDDGYSSIATCNLSFLGFGDDFDPTSSFVSSLLSLASIYVPLDGINEKGLCVSDLVVDTPILIDQDKGKADLTITTLIRLLLDKAATVDEALELINSYDIHSSASMMHHLAISDRSGRSIVVEFYENEVYVTQSNIVTNFFLSDECPLYLMGSEQSKKRYEILQSKEIPLDAIQAVIQSNMDSDYELTLWSVLFNKAKSSATYYFRENFDKEYTFSL</sequence>
<dbReference type="Gene3D" id="3.60.60.10">
    <property type="entry name" value="Penicillin V Acylase, Chain A"/>
    <property type="match status" value="1"/>
</dbReference>
<dbReference type="RefSeq" id="WP_154426578.1">
    <property type="nucleotide sequence ID" value="NZ_VUNN01000027.1"/>
</dbReference>
<dbReference type="AlphaFoldDB" id="A0A7X2PDY7"/>
<dbReference type="EMBL" id="VUNN01000027">
    <property type="protein sequence ID" value="MSU07124.1"/>
    <property type="molecule type" value="Genomic_DNA"/>
</dbReference>
<feature type="transmembrane region" description="Helical" evidence="3">
    <location>
        <begin position="6"/>
        <end position="27"/>
    </location>
</feature>
<organism evidence="5 6">
    <name type="scientific">Bullifex porci</name>
    <dbReference type="NCBI Taxonomy" id="2606638"/>
    <lineage>
        <taxon>Bacteria</taxon>
        <taxon>Pseudomonadati</taxon>
        <taxon>Spirochaetota</taxon>
        <taxon>Spirochaetia</taxon>
        <taxon>Spirochaetales</taxon>
        <taxon>Spirochaetaceae</taxon>
        <taxon>Bullifex</taxon>
    </lineage>
</organism>
<keyword evidence="3" id="KW-1133">Transmembrane helix</keyword>
<reference evidence="5 6" key="1">
    <citation type="submission" date="2019-08" db="EMBL/GenBank/DDBJ databases">
        <title>In-depth cultivation of the pig gut microbiome towards novel bacterial diversity and tailored functional studies.</title>
        <authorList>
            <person name="Wylensek D."/>
            <person name="Hitch T.C.A."/>
            <person name="Clavel T."/>
        </authorList>
    </citation>
    <scope>NUCLEOTIDE SEQUENCE [LARGE SCALE GENOMIC DNA]</scope>
    <source>
        <strain evidence="5 6">NM-380-WT-3C1</strain>
    </source>
</reference>
<protein>
    <submittedName>
        <fullName evidence="5">Linear amide C-N hydrolase</fullName>
    </submittedName>
</protein>
<evidence type="ECO:0000256" key="1">
    <source>
        <dbReference type="ARBA" id="ARBA00006625"/>
    </source>
</evidence>
<dbReference type="InterPro" id="IPR052193">
    <property type="entry name" value="Peptidase_C59"/>
</dbReference>
<accession>A0A7X2PDY7</accession>
<dbReference type="InterPro" id="IPR029132">
    <property type="entry name" value="CBAH/NAAA_C"/>
</dbReference>
<evidence type="ECO:0000256" key="2">
    <source>
        <dbReference type="ARBA" id="ARBA00022801"/>
    </source>
</evidence>
<evidence type="ECO:0000256" key="3">
    <source>
        <dbReference type="SAM" id="Phobius"/>
    </source>
</evidence>
<dbReference type="InterPro" id="IPR029055">
    <property type="entry name" value="Ntn_hydrolases_N"/>
</dbReference>
<keyword evidence="6" id="KW-1185">Reference proteome</keyword>
<dbReference type="GO" id="GO:0016787">
    <property type="term" value="F:hydrolase activity"/>
    <property type="evidence" value="ECO:0007669"/>
    <property type="project" value="UniProtKB-KW"/>
</dbReference>
<dbReference type="Proteomes" id="UP000460549">
    <property type="component" value="Unassembled WGS sequence"/>
</dbReference>
<dbReference type="PANTHER" id="PTHR35527:SF2">
    <property type="entry name" value="HYDROLASE"/>
    <property type="match status" value="1"/>
</dbReference>
<name>A0A7X2PDY7_9SPIO</name>
<comment type="similarity">
    <text evidence="1">Belongs to the peptidase C59 family.</text>
</comment>